<accession>W0SE04</accession>
<name>W0SE04_9PROT</name>
<organism evidence="3 4">
    <name type="scientific">Sulfuritalea hydrogenivorans sk43H</name>
    <dbReference type="NCBI Taxonomy" id="1223802"/>
    <lineage>
        <taxon>Bacteria</taxon>
        <taxon>Pseudomonadati</taxon>
        <taxon>Pseudomonadota</taxon>
        <taxon>Betaproteobacteria</taxon>
        <taxon>Nitrosomonadales</taxon>
        <taxon>Sterolibacteriaceae</taxon>
        <taxon>Sulfuritalea</taxon>
    </lineage>
</organism>
<dbReference type="Pfam" id="PF04909">
    <property type="entry name" value="Amidohydro_2"/>
    <property type="match status" value="1"/>
</dbReference>
<keyword evidence="1" id="KW-0732">Signal</keyword>
<keyword evidence="3" id="KW-0378">Hydrolase</keyword>
<evidence type="ECO:0000259" key="2">
    <source>
        <dbReference type="Pfam" id="PF04909"/>
    </source>
</evidence>
<dbReference type="InterPro" id="IPR006680">
    <property type="entry name" value="Amidohydro-rel"/>
</dbReference>
<dbReference type="AlphaFoldDB" id="W0SE04"/>
<dbReference type="RefSeq" id="WP_197539657.1">
    <property type="nucleotide sequence ID" value="NZ_AP012547.1"/>
</dbReference>
<dbReference type="Gene3D" id="3.20.20.140">
    <property type="entry name" value="Metal-dependent hydrolases"/>
    <property type="match status" value="1"/>
</dbReference>
<keyword evidence="4" id="KW-1185">Reference proteome</keyword>
<feature type="signal peptide" evidence="1">
    <location>
        <begin position="1"/>
        <end position="34"/>
    </location>
</feature>
<evidence type="ECO:0000256" key="1">
    <source>
        <dbReference type="SAM" id="SignalP"/>
    </source>
</evidence>
<dbReference type="KEGG" id="shd:SUTH_01367"/>
<dbReference type="SUPFAM" id="SSF51556">
    <property type="entry name" value="Metallo-dependent hydrolases"/>
    <property type="match status" value="1"/>
</dbReference>
<feature type="domain" description="Amidohydrolase-related" evidence="2">
    <location>
        <begin position="138"/>
        <end position="282"/>
    </location>
</feature>
<dbReference type="InterPro" id="IPR032466">
    <property type="entry name" value="Metal_Hydrolase"/>
</dbReference>
<gene>
    <name evidence="3" type="ORF">SUTH_01367</name>
</gene>
<dbReference type="GO" id="GO:0016787">
    <property type="term" value="F:hydrolase activity"/>
    <property type="evidence" value="ECO:0007669"/>
    <property type="project" value="UniProtKB-KW"/>
</dbReference>
<proteinExistence type="predicted"/>
<reference evidence="3 4" key="1">
    <citation type="journal article" date="2014" name="Syst. Appl. Microbiol.">
        <title>Complete genomes of freshwater sulfur oxidizers Sulfuricella denitrificans skB26 and Sulfuritalea hydrogenivorans sk43H: genetic insights into the sulfur oxidation pathway of betaproteobacteria.</title>
        <authorList>
            <person name="Watanabe T."/>
            <person name="Kojima H."/>
            <person name="Fukui M."/>
        </authorList>
    </citation>
    <scope>NUCLEOTIDE SEQUENCE [LARGE SCALE GENOMIC DNA]</scope>
    <source>
        <strain evidence="3">DSM22779</strain>
    </source>
</reference>
<feature type="chain" id="PRO_5004795001" evidence="1">
    <location>
        <begin position="35"/>
        <end position="290"/>
    </location>
</feature>
<sequence length="290" mass="32992">MKAHKQIAATPSLPRTLFLRWLCGAMLALPLASAAEPKLPIFDAHIHYSHDAWESTPPKAAIAILRKAGLKRAMVSSSSDEGTQKLYAEAPDLVVPSLRPYRKRGELSSWVRDETIIPHLEARLKQYRYAAIGEFHVYGADADLPVVRRTVQLAKQHKLWLHLHGDSDAIERVLAQDPEARILWAHSGFDRPEAVRAMLRKHRKLHADLAYRNDHASGGKLDPAWREAFVEFPDRFLVGTDTFTPERWYYIAEHADWSRAWLADLPREIAEKIGWRNGEALFAAMMATKQ</sequence>
<protein>
    <submittedName>
        <fullName evidence="3">Amidohydrolase 2</fullName>
    </submittedName>
</protein>
<dbReference type="STRING" id="1223802.SUTH_01367"/>
<evidence type="ECO:0000313" key="4">
    <source>
        <dbReference type="Proteomes" id="UP000031637"/>
    </source>
</evidence>
<dbReference type="EMBL" id="AP012547">
    <property type="protein sequence ID" value="BAO29167.1"/>
    <property type="molecule type" value="Genomic_DNA"/>
</dbReference>
<dbReference type="Proteomes" id="UP000031637">
    <property type="component" value="Chromosome"/>
</dbReference>
<dbReference type="HOGENOM" id="CLU_979618_0_0_4"/>
<evidence type="ECO:0000313" key="3">
    <source>
        <dbReference type="EMBL" id="BAO29167.1"/>
    </source>
</evidence>